<dbReference type="InterPro" id="IPR047867">
    <property type="entry name" value="Ribosomal_uL22_bac/org-type"/>
</dbReference>
<keyword evidence="3 4" id="KW-0687">Ribonucleoprotein</keyword>
<proteinExistence type="inferred from homology"/>
<dbReference type="InterPro" id="IPR036394">
    <property type="entry name" value="Ribosomal_uL22_sf"/>
</dbReference>
<accession>A0A1Y1JIQ4</accession>
<dbReference type="PANTHER" id="PTHR13501:SF10">
    <property type="entry name" value="LARGE RIBOSOMAL SUBUNIT PROTEIN UL22M"/>
    <property type="match status" value="1"/>
</dbReference>
<dbReference type="RefSeq" id="XP_028545000.1">
    <property type="nucleotide sequence ID" value="XM_028689199.1"/>
</dbReference>
<reference evidence="8" key="1">
    <citation type="submission" date="2017-04" db="EMBL/GenBank/DDBJ databases">
        <title>Plasmodium gonderi genome.</title>
        <authorList>
            <person name="Arisue N."/>
            <person name="Honma H."/>
            <person name="Kawai S."/>
            <person name="Tougan T."/>
            <person name="Tanabe K."/>
            <person name="Horii T."/>
        </authorList>
    </citation>
    <scope>NUCLEOTIDE SEQUENCE [LARGE SCALE GENOMIC DNA]</scope>
    <source>
        <strain evidence="8">ATCC 30045</strain>
    </source>
</reference>
<organism evidence="7 8">
    <name type="scientific">Plasmodium gonderi</name>
    <dbReference type="NCBI Taxonomy" id="77519"/>
    <lineage>
        <taxon>Eukaryota</taxon>
        <taxon>Sar</taxon>
        <taxon>Alveolata</taxon>
        <taxon>Apicomplexa</taxon>
        <taxon>Aconoidasida</taxon>
        <taxon>Haemosporida</taxon>
        <taxon>Plasmodiidae</taxon>
        <taxon>Plasmodium</taxon>
        <taxon>Plasmodium (Plasmodium)</taxon>
    </lineage>
</organism>
<dbReference type="InterPro" id="IPR018260">
    <property type="entry name" value="Ribosomal_uL22_CS"/>
</dbReference>
<comment type="caution">
    <text evidence="7">The sequence shown here is derived from an EMBL/GenBank/DDBJ whole genome shotgun (WGS) entry which is preliminary data.</text>
</comment>
<dbReference type="SUPFAM" id="SSF54843">
    <property type="entry name" value="Ribosomal protein L22"/>
    <property type="match status" value="1"/>
</dbReference>
<dbReference type="GeneID" id="39749148"/>
<dbReference type="GO" id="GO:0006412">
    <property type="term" value="P:translation"/>
    <property type="evidence" value="ECO:0007669"/>
    <property type="project" value="InterPro"/>
</dbReference>
<keyword evidence="6" id="KW-0732">Signal</keyword>
<dbReference type="FunFam" id="3.90.470.10:FF:000014">
    <property type="entry name" value="50S ribosomal protein L22, apicoplast"/>
    <property type="match status" value="1"/>
</dbReference>
<name>A0A1Y1JIQ4_PLAGO</name>
<protein>
    <submittedName>
        <fullName evidence="7">50S ribosomal protein L22, apicoplast</fullName>
    </submittedName>
</protein>
<evidence type="ECO:0000256" key="3">
    <source>
        <dbReference type="ARBA" id="ARBA00023274"/>
    </source>
</evidence>
<dbReference type="PROSITE" id="PS00464">
    <property type="entry name" value="RIBOSOMAL_L22"/>
    <property type="match status" value="1"/>
</dbReference>
<feature type="chain" id="PRO_5012711188" evidence="6">
    <location>
        <begin position="23"/>
        <end position="348"/>
    </location>
</feature>
<keyword evidence="8" id="KW-1185">Reference proteome</keyword>
<evidence type="ECO:0000256" key="5">
    <source>
        <dbReference type="SAM" id="MobiDB-lite"/>
    </source>
</evidence>
<evidence type="ECO:0000256" key="6">
    <source>
        <dbReference type="SAM" id="SignalP"/>
    </source>
</evidence>
<feature type="region of interest" description="Disordered" evidence="5">
    <location>
        <begin position="123"/>
        <end position="153"/>
    </location>
</feature>
<dbReference type="PANTHER" id="PTHR13501">
    <property type="entry name" value="CHLOROPLAST 50S RIBOSOMAL PROTEIN L22-RELATED"/>
    <property type="match status" value="1"/>
</dbReference>
<dbReference type="GO" id="GO:0003735">
    <property type="term" value="F:structural constituent of ribosome"/>
    <property type="evidence" value="ECO:0007669"/>
    <property type="project" value="InterPro"/>
</dbReference>
<evidence type="ECO:0000256" key="4">
    <source>
        <dbReference type="RuleBase" id="RU004005"/>
    </source>
</evidence>
<evidence type="ECO:0000313" key="8">
    <source>
        <dbReference type="Proteomes" id="UP000195521"/>
    </source>
</evidence>
<dbReference type="EMBL" id="BDQF01000013">
    <property type="protein sequence ID" value="GAW82411.1"/>
    <property type="molecule type" value="Genomic_DNA"/>
</dbReference>
<dbReference type="Gene3D" id="3.90.470.10">
    <property type="entry name" value="Ribosomal protein L22/L17"/>
    <property type="match status" value="1"/>
</dbReference>
<feature type="signal peptide" evidence="6">
    <location>
        <begin position="1"/>
        <end position="22"/>
    </location>
</feature>
<dbReference type="Proteomes" id="UP000195521">
    <property type="component" value="Unassembled WGS sequence"/>
</dbReference>
<dbReference type="InterPro" id="IPR001063">
    <property type="entry name" value="Ribosomal_uL22"/>
</dbReference>
<gene>
    <name evidence="7" type="ORF">PGO_124090</name>
</gene>
<dbReference type="OrthoDB" id="1840754at2759"/>
<evidence type="ECO:0000313" key="7">
    <source>
        <dbReference type="EMBL" id="GAW82411.1"/>
    </source>
</evidence>
<evidence type="ECO:0000256" key="2">
    <source>
        <dbReference type="ARBA" id="ARBA00022980"/>
    </source>
</evidence>
<dbReference type="AlphaFoldDB" id="A0A1Y1JIQ4"/>
<keyword evidence="2 4" id="KW-0689">Ribosomal protein</keyword>
<dbReference type="Pfam" id="PF00237">
    <property type="entry name" value="Ribosomal_L22"/>
    <property type="match status" value="1"/>
</dbReference>
<dbReference type="GO" id="GO:0015934">
    <property type="term" value="C:large ribosomal subunit"/>
    <property type="evidence" value="ECO:0007669"/>
    <property type="project" value="InterPro"/>
</dbReference>
<evidence type="ECO:0000256" key="1">
    <source>
        <dbReference type="ARBA" id="ARBA00009451"/>
    </source>
</evidence>
<comment type="similarity">
    <text evidence="1 4">Belongs to the universal ribosomal protein uL22 family.</text>
</comment>
<sequence length="348" mass="40888">MGCLWKIMFPFMLLIMCDETLFVRSFTLRSTPLTMLRHWVHKTIHKNGCTHGDEIIQVSRKMDNCYVGKEKRCSNMLRLSNVVEVREDNKLSDSTVLDKPDGDSDIWETTSCGDYHGDSAQTCNDHSDRSDSGQTCNDHSDSNDSSDNGQTYNDHMESVDLFENDCLQLKQWYSGERVKEKWKEKHIENVRSNYEKVLLNNKYNELFNMYRNIKKNNVENYKKRVKTNRINPVIYVKKRLVSATAKYIKMSFIKTRKILWKIRYMPIIKAFAFLYYYGTNKYTVNIYKCIKSCLFNAINKYGKNNIKPVFHTLQANMGGYTKKINIRAKGKTDIIREPHTHIRVVLEV</sequence>